<sequence>MNKPGLVLSGGGSRGSYQIGAYRALRDNGIEICAVVGTSIGAINGAYIAQGDLDLACDVWEHIDYHTVFAETRGLLMDVEPLHTLLNETIDEDAVRHSPIRYGLTTYNLSDMKMEYLFIEDIPQGKLVDFIMASSNVPIFKRVVIDNKRYLDGGVYDPLPRKMLYDAGCHDMITIMIDINPISASDRIKYENLVELRITHSADLGHFLSVDPVVIRQNYDMGYYDALRALSQYEGGYYYLIPKNYRSVPLARAFNKRDIRPLVQDRTARSILNGSMTLRRLLIHLTLTRYWKSNYTMTWNELFTACAELTGELLAIPRYNALTLYELIKQILDSTDFIKASDSFQKHDHASLGEVIFTGQTEFIRREYAAVALAENHPAITALLPALILAVPDVVIAAMFLKVIKNRRRNQ</sequence>
<evidence type="ECO:0000256" key="2">
    <source>
        <dbReference type="ARBA" id="ARBA00022963"/>
    </source>
</evidence>
<keyword evidence="5" id="KW-0472">Membrane</keyword>
<evidence type="ECO:0000313" key="8">
    <source>
        <dbReference type="Proteomes" id="UP000218387"/>
    </source>
</evidence>
<keyword evidence="5" id="KW-0812">Transmembrane</keyword>
<dbReference type="Gene3D" id="3.40.1090.10">
    <property type="entry name" value="Cytosolic phospholipase A2 catalytic domain"/>
    <property type="match status" value="2"/>
</dbReference>
<protein>
    <submittedName>
        <fullName evidence="7">Patatin-like phospholipase family protein</fullName>
    </submittedName>
</protein>
<dbReference type="Proteomes" id="UP000218387">
    <property type="component" value="Chromosome"/>
</dbReference>
<dbReference type="RefSeq" id="WP_096920782.1">
    <property type="nucleotide sequence ID" value="NZ_CP029487.1"/>
</dbReference>
<feature type="short sequence motif" description="DGA/G" evidence="4">
    <location>
        <begin position="152"/>
        <end position="154"/>
    </location>
</feature>
<dbReference type="InterPro" id="IPR002641">
    <property type="entry name" value="PNPLA_dom"/>
</dbReference>
<keyword evidence="5" id="KW-1133">Transmembrane helix</keyword>
<evidence type="ECO:0000313" key="7">
    <source>
        <dbReference type="EMBL" id="QCT73355.1"/>
    </source>
</evidence>
<accession>A0A4P9CEL7</accession>
<dbReference type="GO" id="GO:0016787">
    <property type="term" value="F:hydrolase activity"/>
    <property type="evidence" value="ECO:0007669"/>
    <property type="project" value="UniProtKB-UniRule"/>
</dbReference>
<dbReference type="GO" id="GO:0016042">
    <property type="term" value="P:lipid catabolic process"/>
    <property type="evidence" value="ECO:0007669"/>
    <property type="project" value="UniProtKB-UniRule"/>
</dbReference>
<evidence type="ECO:0000256" key="1">
    <source>
        <dbReference type="ARBA" id="ARBA00022801"/>
    </source>
</evidence>
<dbReference type="SUPFAM" id="SSF52151">
    <property type="entry name" value="FabD/lysophospholipase-like"/>
    <property type="match status" value="1"/>
</dbReference>
<gene>
    <name evidence="7" type="ORF">CPZ25_019215</name>
</gene>
<evidence type="ECO:0000256" key="4">
    <source>
        <dbReference type="PROSITE-ProRule" id="PRU01161"/>
    </source>
</evidence>
<keyword evidence="8" id="KW-1185">Reference proteome</keyword>
<feature type="domain" description="PNPLA" evidence="6">
    <location>
        <begin position="6"/>
        <end position="165"/>
    </location>
</feature>
<keyword evidence="1 4" id="KW-0378">Hydrolase</keyword>
<dbReference type="EMBL" id="CP029487">
    <property type="protein sequence ID" value="QCT73355.1"/>
    <property type="molecule type" value="Genomic_DNA"/>
</dbReference>
<feature type="short sequence motif" description="GXSXG" evidence="4">
    <location>
        <begin position="37"/>
        <end position="41"/>
    </location>
</feature>
<evidence type="ECO:0000256" key="3">
    <source>
        <dbReference type="ARBA" id="ARBA00023098"/>
    </source>
</evidence>
<dbReference type="AlphaFoldDB" id="A0A4P9CEL7"/>
<dbReference type="KEGG" id="emt:CPZ25_019215"/>
<dbReference type="PANTHER" id="PTHR14226">
    <property type="entry name" value="NEUROPATHY TARGET ESTERASE/SWISS CHEESE D.MELANOGASTER"/>
    <property type="match status" value="1"/>
</dbReference>
<feature type="transmembrane region" description="Helical" evidence="5">
    <location>
        <begin position="382"/>
        <end position="401"/>
    </location>
</feature>
<evidence type="ECO:0000259" key="6">
    <source>
        <dbReference type="PROSITE" id="PS51635"/>
    </source>
</evidence>
<name>A0A4P9CEL7_EUBML</name>
<keyword evidence="3 4" id="KW-0443">Lipid metabolism</keyword>
<dbReference type="InterPro" id="IPR016035">
    <property type="entry name" value="Acyl_Trfase/lysoPLipase"/>
</dbReference>
<evidence type="ECO:0000256" key="5">
    <source>
        <dbReference type="SAM" id="Phobius"/>
    </source>
</evidence>
<keyword evidence="2 4" id="KW-0442">Lipid degradation</keyword>
<dbReference type="PROSITE" id="PS51635">
    <property type="entry name" value="PNPLA"/>
    <property type="match status" value="1"/>
</dbReference>
<organism evidence="7 8">
    <name type="scientific">Eubacterium maltosivorans</name>
    <dbReference type="NCBI Taxonomy" id="2041044"/>
    <lineage>
        <taxon>Bacteria</taxon>
        <taxon>Bacillati</taxon>
        <taxon>Bacillota</taxon>
        <taxon>Clostridia</taxon>
        <taxon>Eubacteriales</taxon>
        <taxon>Eubacteriaceae</taxon>
        <taxon>Eubacterium</taxon>
    </lineage>
</organism>
<dbReference type="CDD" id="cd07209">
    <property type="entry name" value="Pat_hypo_Ecoli_Z1214_like"/>
    <property type="match status" value="1"/>
</dbReference>
<dbReference type="Pfam" id="PF01734">
    <property type="entry name" value="Patatin"/>
    <property type="match status" value="1"/>
</dbReference>
<feature type="active site" description="Nucleophile" evidence="4">
    <location>
        <position position="39"/>
    </location>
</feature>
<proteinExistence type="predicted"/>
<reference evidence="7 8" key="1">
    <citation type="submission" date="2018-05" db="EMBL/GenBank/DDBJ databases">
        <title>Genome comparison of Eubacterium sp.</title>
        <authorList>
            <person name="Feng Y."/>
            <person name="Sanchez-Andrea I."/>
            <person name="Stams A.J.M."/>
            <person name="De Vos W.M."/>
        </authorList>
    </citation>
    <scope>NUCLEOTIDE SEQUENCE [LARGE SCALE GENOMIC DNA]</scope>
    <source>
        <strain evidence="7 8">YI</strain>
    </source>
</reference>
<dbReference type="PANTHER" id="PTHR14226:SF57">
    <property type="entry name" value="BLR7027 PROTEIN"/>
    <property type="match status" value="1"/>
</dbReference>
<dbReference type="InterPro" id="IPR050301">
    <property type="entry name" value="NTE"/>
</dbReference>
<feature type="active site" description="Proton acceptor" evidence="4">
    <location>
        <position position="152"/>
    </location>
</feature>
<feature type="short sequence motif" description="GXGXXG" evidence="4">
    <location>
        <begin position="10"/>
        <end position="15"/>
    </location>
</feature>